<protein>
    <submittedName>
        <fullName evidence="3">DUF4350 domain-containing protein</fullName>
    </submittedName>
</protein>
<dbReference type="InterPro" id="IPR025646">
    <property type="entry name" value="DUF4350"/>
</dbReference>
<proteinExistence type="predicted"/>
<accession>A0A3M0H2Y8</accession>
<evidence type="ECO:0000259" key="2">
    <source>
        <dbReference type="Pfam" id="PF14258"/>
    </source>
</evidence>
<gene>
    <name evidence="3" type="ORF">EAX61_01195</name>
</gene>
<dbReference type="AlphaFoldDB" id="A0A3M0H2Y8"/>
<name>A0A3M0H2Y8_9FLAO</name>
<dbReference type="Proteomes" id="UP000281985">
    <property type="component" value="Unassembled WGS sequence"/>
</dbReference>
<dbReference type="Pfam" id="PF14258">
    <property type="entry name" value="DUF4350"/>
    <property type="match status" value="1"/>
</dbReference>
<sequence length="403" mass="47076">MTTKFKVLVGCLVLLFAMLIYLETTEKEDINWFPTYSKKDKIPYGTFVLYNTLKESRGAENIVDVNRPPFEVLQDSSFEGTYFFINTQVPFDEAEANRLLKWVTAGNTLFVASNSMPEALLDTLNLETQAYYDLDNLENKPVLQLSNPALQRKNAYYIDLEIGATEFNEIDTLETVVVGEFDLNKGDTTTLEEPKTHFIEQAFGEGKIYLHLMPTAFTNYNMLYEYNYRYVENALRYLPENETIYWDDHYKNGKTVQQSPLYIFLNNRYLKWAYYLLIIGVLLWVIFEGKRKQRAIPIVKPLSNKTLDFTETIAGMYLDKMDHRSIAFHQINHFFEFLRSEYLVNTGNRDKQFLEKVSLKSGNSEEETKNLFQFIDDILSTGNVSQEILLDLNKRIEQYKSTT</sequence>
<organism evidence="3 4">
    <name type="scientific">Dokdonia sinensis</name>
    <dbReference type="NCBI Taxonomy" id="2479847"/>
    <lineage>
        <taxon>Bacteria</taxon>
        <taxon>Pseudomonadati</taxon>
        <taxon>Bacteroidota</taxon>
        <taxon>Flavobacteriia</taxon>
        <taxon>Flavobacteriales</taxon>
        <taxon>Flavobacteriaceae</taxon>
        <taxon>Dokdonia</taxon>
    </lineage>
</organism>
<feature type="transmembrane region" description="Helical" evidence="1">
    <location>
        <begin position="269"/>
        <end position="287"/>
    </location>
</feature>
<comment type="caution">
    <text evidence="3">The sequence shown here is derived from an EMBL/GenBank/DDBJ whole genome shotgun (WGS) entry which is preliminary data.</text>
</comment>
<evidence type="ECO:0000256" key="1">
    <source>
        <dbReference type="SAM" id="Phobius"/>
    </source>
</evidence>
<dbReference type="EMBL" id="REFV01000001">
    <property type="protein sequence ID" value="RMB64026.1"/>
    <property type="molecule type" value="Genomic_DNA"/>
</dbReference>
<evidence type="ECO:0000313" key="4">
    <source>
        <dbReference type="Proteomes" id="UP000281985"/>
    </source>
</evidence>
<reference evidence="3 4" key="1">
    <citation type="submission" date="2018-10" db="EMBL/GenBank/DDBJ databases">
        <title>Dokdonia luteus sp. nov., isolated from sea water.</title>
        <authorList>
            <person name="Zhou L.Y."/>
            <person name="Du Z.J."/>
        </authorList>
    </citation>
    <scope>NUCLEOTIDE SEQUENCE [LARGE SCALE GENOMIC DNA]</scope>
    <source>
        <strain evidence="3 4">SH27</strain>
    </source>
</reference>
<dbReference type="RefSeq" id="WP_121915822.1">
    <property type="nucleotide sequence ID" value="NZ_REFV01000001.1"/>
</dbReference>
<dbReference type="OrthoDB" id="1111222at2"/>
<evidence type="ECO:0000313" key="3">
    <source>
        <dbReference type="EMBL" id="RMB64026.1"/>
    </source>
</evidence>
<keyword evidence="1" id="KW-0472">Membrane</keyword>
<feature type="domain" description="DUF4350" evidence="2">
    <location>
        <begin position="40"/>
        <end position="233"/>
    </location>
</feature>
<keyword evidence="1" id="KW-0812">Transmembrane</keyword>
<keyword evidence="1" id="KW-1133">Transmembrane helix</keyword>
<keyword evidence="4" id="KW-1185">Reference proteome</keyword>